<evidence type="ECO:0000313" key="7">
    <source>
        <dbReference type="Proteomes" id="UP000264840"/>
    </source>
</evidence>
<evidence type="ECO:0000256" key="3">
    <source>
        <dbReference type="ARBA" id="ARBA00023319"/>
    </source>
</evidence>
<dbReference type="PANTHER" id="PTHR24100">
    <property type="entry name" value="BUTYROPHILIN"/>
    <property type="match status" value="1"/>
</dbReference>
<evidence type="ECO:0000256" key="2">
    <source>
        <dbReference type="ARBA" id="ARBA00023136"/>
    </source>
</evidence>
<dbReference type="GO" id="GO:0009897">
    <property type="term" value="C:external side of plasma membrane"/>
    <property type="evidence" value="ECO:0007669"/>
    <property type="project" value="TreeGrafter"/>
</dbReference>
<evidence type="ECO:0000256" key="4">
    <source>
        <dbReference type="SAM" id="SignalP"/>
    </source>
</evidence>
<keyword evidence="3" id="KW-0393">Immunoglobulin domain</keyword>
<proteinExistence type="predicted"/>
<keyword evidence="4" id="KW-0732">Signal</keyword>
<dbReference type="Proteomes" id="UP000264840">
    <property type="component" value="Unplaced"/>
</dbReference>
<dbReference type="GO" id="GO:0005102">
    <property type="term" value="F:signaling receptor binding"/>
    <property type="evidence" value="ECO:0007669"/>
    <property type="project" value="TreeGrafter"/>
</dbReference>
<evidence type="ECO:0000256" key="1">
    <source>
        <dbReference type="ARBA" id="ARBA00004370"/>
    </source>
</evidence>
<dbReference type="Ensembl" id="ENSHBUT00000026793.1">
    <property type="protein sequence ID" value="ENSHBUP00000017900.1"/>
    <property type="gene ID" value="ENSHBUG00000019974.1"/>
</dbReference>
<accession>A0A3Q2W0P1</accession>
<dbReference type="GeneTree" id="ENSGT00970000193445"/>
<dbReference type="InterPro" id="IPR003599">
    <property type="entry name" value="Ig_sub"/>
</dbReference>
<keyword evidence="2" id="KW-0472">Membrane</keyword>
<dbReference type="InterPro" id="IPR007110">
    <property type="entry name" value="Ig-like_dom"/>
</dbReference>
<dbReference type="InterPro" id="IPR013106">
    <property type="entry name" value="Ig_V-set"/>
</dbReference>
<dbReference type="InterPro" id="IPR050504">
    <property type="entry name" value="IgSF_BTN/MOG"/>
</dbReference>
<comment type="subcellular location">
    <subcellularLocation>
        <location evidence="1">Membrane</location>
    </subcellularLocation>
</comment>
<dbReference type="GO" id="GO:0001817">
    <property type="term" value="P:regulation of cytokine production"/>
    <property type="evidence" value="ECO:0007669"/>
    <property type="project" value="TreeGrafter"/>
</dbReference>
<reference evidence="6" key="1">
    <citation type="submission" date="2025-08" db="UniProtKB">
        <authorList>
            <consortium name="Ensembl"/>
        </authorList>
    </citation>
    <scope>IDENTIFICATION</scope>
</reference>
<dbReference type="Pfam" id="PF07686">
    <property type="entry name" value="V-set"/>
    <property type="match status" value="1"/>
</dbReference>
<dbReference type="InterPro" id="IPR036179">
    <property type="entry name" value="Ig-like_dom_sf"/>
</dbReference>
<evidence type="ECO:0000313" key="6">
    <source>
        <dbReference type="Ensembl" id="ENSHBUP00000017900.1"/>
    </source>
</evidence>
<protein>
    <recommendedName>
        <fullName evidence="5">Ig-like domain-containing protein</fullName>
    </recommendedName>
</protein>
<evidence type="ECO:0000259" key="5">
    <source>
        <dbReference type="PROSITE" id="PS50835"/>
    </source>
</evidence>
<name>A0A3Q2W0P1_HAPBU</name>
<feature type="domain" description="Ig-like" evidence="5">
    <location>
        <begin position="23"/>
        <end position="124"/>
    </location>
</feature>
<dbReference type="AlphaFoldDB" id="A0A3Q2W0P1"/>
<dbReference type="SMART" id="SM00409">
    <property type="entry name" value="IG"/>
    <property type="match status" value="1"/>
</dbReference>
<organism evidence="6 7">
    <name type="scientific">Haplochromis burtoni</name>
    <name type="common">Burton's mouthbrooder</name>
    <name type="synonym">Chromis burtoni</name>
    <dbReference type="NCBI Taxonomy" id="8153"/>
    <lineage>
        <taxon>Eukaryota</taxon>
        <taxon>Metazoa</taxon>
        <taxon>Chordata</taxon>
        <taxon>Craniata</taxon>
        <taxon>Vertebrata</taxon>
        <taxon>Euteleostomi</taxon>
        <taxon>Actinopterygii</taxon>
        <taxon>Neopterygii</taxon>
        <taxon>Teleostei</taxon>
        <taxon>Neoteleostei</taxon>
        <taxon>Acanthomorphata</taxon>
        <taxon>Ovalentaria</taxon>
        <taxon>Cichlomorphae</taxon>
        <taxon>Cichliformes</taxon>
        <taxon>Cichlidae</taxon>
        <taxon>African cichlids</taxon>
        <taxon>Pseudocrenilabrinae</taxon>
        <taxon>Haplochromini</taxon>
        <taxon>Haplochromis</taxon>
    </lineage>
</organism>
<keyword evidence="7" id="KW-1185">Reference proteome</keyword>
<dbReference type="GO" id="GO:0050852">
    <property type="term" value="P:T cell receptor signaling pathway"/>
    <property type="evidence" value="ECO:0007669"/>
    <property type="project" value="TreeGrafter"/>
</dbReference>
<feature type="signal peptide" evidence="4">
    <location>
        <begin position="1"/>
        <end position="17"/>
    </location>
</feature>
<dbReference type="Gene3D" id="2.60.40.10">
    <property type="entry name" value="Immunoglobulins"/>
    <property type="match status" value="1"/>
</dbReference>
<feature type="chain" id="PRO_5018733194" description="Ig-like domain-containing protein" evidence="4">
    <location>
        <begin position="18"/>
        <end position="202"/>
    </location>
</feature>
<dbReference type="PANTHER" id="PTHR24100:SF151">
    <property type="entry name" value="ICOS LIGAND"/>
    <property type="match status" value="1"/>
</dbReference>
<dbReference type="InterPro" id="IPR013783">
    <property type="entry name" value="Ig-like_fold"/>
</dbReference>
<dbReference type="PROSITE" id="PS50835">
    <property type="entry name" value="IG_LIKE"/>
    <property type="match status" value="1"/>
</dbReference>
<dbReference type="SUPFAM" id="SSF48726">
    <property type="entry name" value="Immunoglobulin"/>
    <property type="match status" value="1"/>
</dbReference>
<reference evidence="6" key="2">
    <citation type="submission" date="2025-09" db="UniProtKB">
        <authorList>
            <consortium name="Ensembl"/>
        </authorList>
    </citation>
    <scope>IDENTIFICATION</scope>
</reference>
<sequence length="202" mass="23239">VIYLSLLIQWFLFFSDEQELVKVREGSKSVILPCETKPNLSEDTTVEWTRSDLGLIMVDAYPNRKDDPMTQDDLYANRTKMNEDLLRTGDLSLTLKKPTQRDSGGYICTIYRDKDILRQKVVLQVKGHCCRYKSEVSAADTDQKSYLFHIKCLHRTICTLGQPSGGYRRFPGSPGNILSKKQVELKVRGQCCVSYRLERTFI</sequence>
<dbReference type="OMA" id="TMMNEDP"/>